<dbReference type="EMBL" id="UZAI01001181">
    <property type="protein sequence ID" value="VDO59448.1"/>
    <property type="molecule type" value="Genomic_DNA"/>
</dbReference>
<evidence type="ECO:0000313" key="3">
    <source>
        <dbReference type="Proteomes" id="UP000277204"/>
    </source>
</evidence>
<feature type="compositionally biased region" description="Basic and acidic residues" evidence="1">
    <location>
        <begin position="1"/>
        <end position="40"/>
    </location>
</feature>
<evidence type="ECO:0000313" key="2">
    <source>
        <dbReference type="EMBL" id="VDO59448.1"/>
    </source>
</evidence>
<reference evidence="2 3" key="1">
    <citation type="submission" date="2018-11" db="EMBL/GenBank/DDBJ databases">
        <authorList>
            <consortium name="Pathogen Informatics"/>
        </authorList>
    </citation>
    <scope>NUCLEOTIDE SEQUENCE [LARGE SCALE GENOMIC DNA]</scope>
    <source>
        <strain evidence="2 3">Zambia</strain>
    </source>
</reference>
<feature type="region of interest" description="Disordered" evidence="1">
    <location>
        <begin position="1"/>
        <end position="77"/>
    </location>
</feature>
<gene>
    <name evidence="2" type="ORF">SMRZ_LOCUS3908</name>
</gene>
<keyword evidence="3" id="KW-1185">Reference proteome</keyword>
<dbReference type="PANTHER" id="PTHR21963:SF1">
    <property type="entry name" value="SPERM-ASSOCIATED ANTIGEN 17"/>
    <property type="match status" value="1"/>
</dbReference>
<dbReference type="PANTHER" id="PTHR21963">
    <property type="entry name" value="PF6"/>
    <property type="match status" value="1"/>
</dbReference>
<proteinExistence type="predicted"/>
<feature type="compositionally biased region" description="Basic and acidic residues" evidence="1">
    <location>
        <begin position="181"/>
        <end position="190"/>
    </location>
</feature>
<dbReference type="GO" id="GO:1990716">
    <property type="term" value="C:axonemal central apparatus"/>
    <property type="evidence" value="ECO:0007669"/>
    <property type="project" value="TreeGrafter"/>
</dbReference>
<accession>A0A183LJD3</accession>
<protein>
    <submittedName>
        <fullName evidence="2">Uncharacterized protein</fullName>
    </submittedName>
</protein>
<feature type="compositionally biased region" description="Basic residues" evidence="1">
    <location>
        <begin position="41"/>
        <end position="50"/>
    </location>
</feature>
<dbReference type="AlphaFoldDB" id="A0A183LJD3"/>
<feature type="compositionally biased region" description="Polar residues" evidence="1">
    <location>
        <begin position="165"/>
        <end position="176"/>
    </location>
</feature>
<feature type="region of interest" description="Disordered" evidence="1">
    <location>
        <begin position="165"/>
        <end position="190"/>
    </location>
</feature>
<dbReference type="Proteomes" id="UP000277204">
    <property type="component" value="Unassembled WGS sequence"/>
</dbReference>
<organism evidence="2 3">
    <name type="scientific">Schistosoma margrebowiei</name>
    <dbReference type="NCBI Taxonomy" id="48269"/>
    <lineage>
        <taxon>Eukaryota</taxon>
        <taxon>Metazoa</taxon>
        <taxon>Spiralia</taxon>
        <taxon>Lophotrochozoa</taxon>
        <taxon>Platyhelminthes</taxon>
        <taxon>Trematoda</taxon>
        <taxon>Digenea</taxon>
        <taxon>Strigeidida</taxon>
        <taxon>Schistosomatoidea</taxon>
        <taxon>Schistosomatidae</taxon>
        <taxon>Schistosoma</taxon>
    </lineage>
</organism>
<sequence length="249" mass="28511">MIQERAKLKNDLEERQKETKRVKSAKKPTEKEISLTEKRKTSGKRNKSPHPKSPVQKNDQDDESIQPQQLRTKRTSNEFWPFTGYDISNLLPHITGEVTHMFPTDGGTIKTQRNEIPTGQANLRVSLMKDGHVFTIHKIDGPPEPNIPYENPNEIKLNDQENEQPIPNYQRESNQLNKFNKNSDSDNNNDCRIRTNSVNLNDNSETTQNKAFQHFMHLSTPDGAQVAVYHCVSKSICASFVVNTLLITF</sequence>
<evidence type="ECO:0000256" key="1">
    <source>
        <dbReference type="SAM" id="MobiDB-lite"/>
    </source>
</evidence>
<dbReference type="STRING" id="48269.A0A183LJD3"/>
<name>A0A183LJD3_9TREM</name>
<dbReference type="GO" id="GO:1904158">
    <property type="term" value="P:axonemal central apparatus assembly"/>
    <property type="evidence" value="ECO:0007669"/>
    <property type="project" value="TreeGrafter"/>
</dbReference>
<dbReference type="InterPro" id="IPR026173">
    <property type="entry name" value="SPAG17"/>
</dbReference>